<dbReference type="EMBL" id="MT142271">
    <property type="protein sequence ID" value="QJA77235.1"/>
    <property type="molecule type" value="Genomic_DNA"/>
</dbReference>
<protein>
    <submittedName>
        <fullName evidence="2">Uncharacterized protein</fullName>
    </submittedName>
</protein>
<gene>
    <name evidence="2" type="ORF">MM415A01347_0007</name>
    <name evidence="1" type="ORF">MM415B00605_0040</name>
</gene>
<accession>A0A6M3K6R1</accession>
<reference evidence="2" key="1">
    <citation type="submission" date="2020-03" db="EMBL/GenBank/DDBJ databases">
        <title>The deep terrestrial virosphere.</title>
        <authorList>
            <person name="Holmfeldt K."/>
            <person name="Nilsson E."/>
            <person name="Simone D."/>
            <person name="Lopez-Fernandez M."/>
            <person name="Wu X."/>
            <person name="de Brujin I."/>
            <person name="Lundin D."/>
            <person name="Andersson A."/>
            <person name="Bertilsson S."/>
            <person name="Dopson M."/>
        </authorList>
    </citation>
    <scope>NUCLEOTIDE SEQUENCE</scope>
    <source>
        <strain evidence="2">MM415A01347</strain>
        <strain evidence="1">MM415B00605</strain>
    </source>
</reference>
<evidence type="ECO:0000313" key="2">
    <source>
        <dbReference type="EMBL" id="QJA77235.1"/>
    </source>
</evidence>
<proteinExistence type="predicted"/>
<sequence>MGDKLTATILNQATIEAYGTHRHMLVNVRIDYTSGLSNVTLTATGTYGVGNTVFSPKLKSSTAGTCTEDGNTITGIAIPANQTFIDIWFIWKESDTLTGEVTNVDFVVTPSQTAVEPGDGEADTLTIPLLENFDATGVKDKSKYFIGCGDLYLDGIKLGFFNDDGVTETPILETGEATAGQLTGSLFSFTTKTGWTIEVVLNQYTLDNLRNQTAMSSTPTQSASLTWAGGTAGEYMRIKPPGVGPMTQHELKFIGQHFQDGKTMRKVYDYVSVIDPGALSSKKAGPTGIPIKFRAHMDPIAEDYGVIAVTD</sequence>
<dbReference type="AlphaFoldDB" id="A0A6M3K6R1"/>
<dbReference type="EMBL" id="MT141501">
    <property type="protein sequence ID" value="QJA63631.1"/>
    <property type="molecule type" value="Genomic_DNA"/>
</dbReference>
<evidence type="ECO:0000313" key="1">
    <source>
        <dbReference type="EMBL" id="QJA63631.1"/>
    </source>
</evidence>
<organism evidence="2">
    <name type="scientific">viral metagenome</name>
    <dbReference type="NCBI Taxonomy" id="1070528"/>
    <lineage>
        <taxon>unclassified sequences</taxon>
        <taxon>metagenomes</taxon>
        <taxon>organismal metagenomes</taxon>
    </lineage>
</organism>
<name>A0A6M3K6R1_9ZZZZ</name>